<gene>
    <name evidence="3" type="ORF">RclHR1_08880006</name>
</gene>
<evidence type="ECO:0008006" key="5">
    <source>
        <dbReference type="Google" id="ProtNLM"/>
    </source>
</evidence>
<dbReference type="InterPro" id="IPR000210">
    <property type="entry name" value="BTB/POZ_dom"/>
</dbReference>
<proteinExistence type="predicted"/>
<reference evidence="3 4" key="1">
    <citation type="submission" date="2017-11" db="EMBL/GenBank/DDBJ databases">
        <title>The genome of Rhizophagus clarus HR1 reveals common genetic basis of auxotrophy among arbuscular mycorrhizal fungi.</title>
        <authorList>
            <person name="Kobayashi Y."/>
        </authorList>
    </citation>
    <scope>NUCLEOTIDE SEQUENCE [LARGE SCALE GENOMIC DNA]</scope>
    <source>
        <strain evidence="3 4">HR1</strain>
    </source>
</reference>
<dbReference type="SUPFAM" id="SSF54695">
    <property type="entry name" value="POZ domain"/>
    <property type="match status" value="1"/>
</dbReference>
<evidence type="ECO:0000259" key="1">
    <source>
        <dbReference type="PROSITE" id="PS50097"/>
    </source>
</evidence>
<dbReference type="PANTHER" id="PTHR45774:SF3">
    <property type="entry name" value="BTB (POZ) DOMAIN-CONTAINING 2B-RELATED"/>
    <property type="match status" value="1"/>
</dbReference>
<dbReference type="PANTHER" id="PTHR45774">
    <property type="entry name" value="BTB/POZ DOMAIN-CONTAINING"/>
    <property type="match status" value="1"/>
</dbReference>
<dbReference type="InterPro" id="IPR006571">
    <property type="entry name" value="TLDc_dom"/>
</dbReference>
<dbReference type="PROSITE" id="PS50097">
    <property type="entry name" value="BTB"/>
    <property type="match status" value="1"/>
</dbReference>
<dbReference type="Gene3D" id="3.30.710.10">
    <property type="entry name" value="Potassium Channel Kv1.1, Chain A"/>
    <property type="match status" value="1"/>
</dbReference>
<dbReference type="Pfam" id="PF00651">
    <property type="entry name" value="BTB"/>
    <property type="match status" value="1"/>
</dbReference>
<accession>A0A2Z6S8L4</accession>
<dbReference type="CDD" id="cd18186">
    <property type="entry name" value="BTB_POZ_ZBTB_KLHL-like"/>
    <property type="match status" value="1"/>
</dbReference>
<sequence length="476" mass="55655">MVENKFLSNLSQNLLEILDDEEYYDITIEVGNDPYVKIFRAHIVILNYRSPYLRRILSKNKNNNDGSLVHIKLSTISPEIFHILLGYIYGGKLSLEECDASDIIKILIAANELNLQELISHLESFLIENKKYWMEENFDLIYQTSFKNDSFLGLQKYCTDLISNEPIKLFNSLNFFLIPEKLLVTIIQNENLQMSEIQIWERVIEWGLAQNSGLPSNPTNFSKDDFNTLKNTLQQCIPFIKFYNITSREFLKKVLPYKKILPKLLYKDLLIYFLENDGEPVKEPVPIIIKETYLKDIDSKIITFQQAELITKWIDKITNELTASYEFKLLYRDSRDWTNGLFSRFKKFHEICRNQSHTVVIIKVKGSNEILGGYNPIEWKTDSSYGITKNSFIFSFSNDGIEDYILSHVKNEKKAIFNSSFHDIGPSFGDGDLYLYQNYPNKTGELRIRCKKNSYERQIKEIGESCFSEVEVFQIV</sequence>
<evidence type="ECO:0000313" key="4">
    <source>
        <dbReference type="Proteomes" id="UP000247702"/>
    </source>
</evidence>
<keyword evidence="4" id="KW-1185">Reference proteome</keyword>
<feature type="domain" description="BTB" evidence="1">
    <location>
        <begin position="24"/>
        <end position="97"/>
    </location>
</feature>
<feature type="domain" description="TLDc" evidence="2">
    <location>
        <begin position="300"/>
        <end position="476"/>
    </location>
</feature>
<organism evidence="3 4">
    <name type="scientific">Rhizophagus clarus</name>
    <dbReference type="NCBI Taxonomy" id="94130"/>
    <lineage>
        <taxon>Eukaryota</taxon>
        <taxon>Fungi</taxon>
        <taxon>Fungi incertae sedis</taxon>
        <taxon>Mucoromycota</taxon>
        <taxon>Glomeromycotina</taxon>
        <taxon>Glomeromycetes</taxon>
        <taxon>Glomerales</taxon>
        <taxon>Glomeraceae</taxon>
        <taxon>Rhizophagus</taxon>
    </lineage>
</organism>
<dbReference type="SMART" id="SM00225">
    <property type="entry name" value="BTB"/>
    <property type="match status" value="1"/>
</dbReference>
<comment type="caution">
    <text evidence="3">The sequence shown here is derived from an EMBL/GenBank/DDBJ whole genome shotgun (WGS) entry which is preliminary data.</text>
</comment>
<protein>
    <recommendedName>
        <fullName evidence="5">BTB domain-containing protein</fullName>
    </recommendedName>
</protein>
<dbReference type="EMBL" id="BEXD01004301">
    <property type="protein sequence ID" value="GBC09453.1"/>
    <property type="molecule type" value="Genomic_DNA"/>
</dbReference>
<evidence type="ECO:0000259" key="2">
    <source>
        <dbReference type="PROSITE" id="PS51886"/>
    </source>
</evidence>
<dbReference type="Pfam" id="PF07534">
    <property type="entry name" value="TLD"/>
    <property type="match status" value="1"/>
</dbReference>
<dbReference type="AlphaFoldDB" id="A0A2Z6S8L4"/>
<dbReference type="PROSITE" id="PS51886">
    <property type="entry name" value="TLDC"/>
    <property type="match status" value="1"/>
</dbReference>
<evidence type="ECO:0000313" key="3">
    <source>
        <dbReference type="EMBL" id="GBC09453.1"/>
    </source>
</evidence>
<name>A0A2Z6S8L4_9GLOM</name>
<dbReference type="InterPro" id="IPR011333">
    <property type="entry name" value="SKP1/BTB/POZ_sf"/>
</dbReference>
<dbReference type="Proteomes" id="UP000247702">
    <property type="component" value="Unassembled WGS sequence"/>
</dbReference>